<accession>A0AAJ5ZVS2</accession>
<dbReference type="FunFam" id="3.40.640.10:FF:000027">
    <property type="entry name" value="Serine--pyruvate aminotransferase, mitochondrial"/>
    <property type="match status" value="1"/>
</dbReference>
<name>A0AAJ5ZVS2_LIMFE</name>
<dbReference type="Pfam" id="PF00266">
    <property type="entry name" value="Aminotran_5"/>
    <property type="match status" value="1"/>
</dbReference>
<evidence type="ECO:0000256" key="8">
    <source>
        <dbReference type="RuleBase" id="RU004075"/>
    </source>
</evidence>
<evidence type="ECO:0000313" key="13">
    <source>
        <dbReference type="Proteomes" id="UP000653631"/>
    </source>
</evidence>
<dbReference type="EMBL" id="BOLH01000025">
    <property type="protein sequence ID" value="GIC72845.1"/>
    <property type="molecule type" value="Genomic_DNA"/>
</dbReference>
<dbReference type="InterPro" id="IPR000192">
    <property type="entry name" value="Aminotrans_V_dom"/>
</dbReference>
<gene>
    <name evidence="11" type="primary">pucG</name>
    <name evidence="11" type="ORF">LF01B1_18600</name>
    <name evidence="12" type="ORF">P8634_00985</name>
</gene>
<feature type="modified residue" description="N6-(pyridoxal phosphate)lysine" evidence="7">
    <location>
        <position position="195"/>
    </location>
</feature>
<dbReference type="AlphaFoldDB" id="A0AAJ5ZVS2"/>
<dbReference type="GO" id="GO:0008453">
    <property type="term" value="F:alanine-glyoxylate transaminase activity"/>
    <property type="evidence" value="ECO:0007669"/>
    <property type="project" value="TreeGrafter"/>
</dbReference>
<evidence type="ECO:0000256" key="3">
    <source>
        <dbReference type="ARBA" id="ARBA00022576"/>
    </source>
</evidence>
<evidence type="ECO:0000256" key="9">
    <source>
        <dbReference type="RuleBase" id="RU004504"/>
    </source>
</evidence>
<reference evidence="11 13" key="1">
    <citation type="submission" date="2021-01" db="EMBL/GenBank/DDBJ databases">
        <title>Development of a method for detection of lactic acid bacteria that cause putrefactive shochu mash.</title>
        <authorList>
            <person name="Takashita H."/>
            <person name="Fujihara E."/>
            <person name="Takayama K."/>
            <person name="Yamamoto H."/>
            <person name="Mizutani M."/>
            <person name="Kajiwara Y."/>
        </authorList>
    </citation>
    <scope>NUCLEOTIDE SEQUENCE [LARGE SCALE GENOMIC DNA]</scope>
    <source>
        <strain evidence="11 13">01-B1</strain>
    </source>
</reference>
<dbReference type="InterPro" id="IPR015424">
    <property type="entry name" value="PyrdxlP-dep_Trfase"/>
</dbReference>
<evidence type="ECO:0000313" key="12">
    <source>
        <dbReference type="EMBL" id="WFR89364.1"/>
    </source>
</evidence>
<evidence type="ECO:0000256" key="5">
    <source>
        <dbReference type="ARBA" id="ARBA00022898"/>
    </source>
</evidence>
<evidence type="ECO:0000256" key="6">
    <source>
        <dbReference type="PIRSR" id="PIRSR000524-1"/>
    </source>
</evidence>
<evidence type="ECO:0000256" key="7">
    <source>
        <dbReference type="PIRSR" id="PIRSR000524-50"/>
    </source>
</evidence>
<comment type="cofactor">
    <cofactor evidence="1 7 9">
        <name>pyridoxal 5'-phosphate</name>
        <dbReference type="ChEBI" id="CHEBI:597326"/>
    </cofactor>
</comment>
<evidence type="ECO:0000256" key="4">
    <source>
        <dbReference type="ARBA" id="ARBA00022679"/>
    </source>
</evidence>
<evidence type="ECO:0000256" key="2">
    <source>
        <dbReference type="ARBA" id="ARBA00009236"/>
    </source>
</evidence>
<protein>
    <submittedName>
        <fullName evidence="12">Alanine--glyoxylate aminotransferase family protein</fullName>
    </submittedName>
    <submittedName>
        <fullName evidence="11">Purine catabolism protein PucG</fullName>
    </submittedName>
</protein>
<dbReference type="EMBL" id="CP121468">
    <property type="protein sequence ID" value="WFR89364.1"/>
    <property type="molecule type" value="Genomic_DNA"/>
</dbReference>
<dbReference type="Gene3D" id="3.90.1150.10">
    <property type="entry name" value="Aspartate Aminotransferase, domain 1"/>
    <property type="match status" value="1"/>
</dbReference>
<feature type="domain" description="Aminotransferase class V" evidence="10">
    <location>
        <begin position="30"/>
        <end position="324"/>
    </location>
</feature>
<dbReference type="GO" id="GO:0004760">
    <property type="term" value="F:L-serine-pyruvate transaminase activity"/>
    <property type="evidence" value="ECO:0007669"/>
    <property type="project" value="TreeGrafter"/>
</dbReference>
<dbReference type="Proteomes" id="UP001218104">
    <property type="component" value="Chromosome"/>
</dbReference>
<proteinExistence type="inferred from homology"/>
<evidence type="ECO:0000259" key="10">
    <source>
        <dbReference type="Pfam" id="PF00266"/>
    </source>
</evidence>
<keyword evidence="5 7" id="KW-0663">Pyridoxal phosphate</keyword>
<dbReference type="InterPro" id="IPR024169">
    <property type="entry name" value="SP_NH2Trfase/AEP_transaminase"/>
</dbReference>
<feature type="binding site" evidence="6">
    <location>
        <position position="358"/>
    </location>
    <ligand>
        <name>substrate</name>
    </ligand>
</feature>
<dbReference type="InterPro" id="IPR020578">
    <property type="entry name" value="Aminotrans_V_PyrdxlP_BS"/>
</dbReference>
<evidence type="ECO:0000313" key="11">
    <source>
        <dbReference type="EMBL" id="GIC72845.1"/>
    </source>
</evidence>
<reference evidence="12" key="2">
    <citation type="submission" date="2023-04" db="EMBL/GenBank/DDBJ databases">
        <title>Genomic of Limosilactobacillus fermentum MSJK0025.</title>
        <authorList>
            <person name="Yang S."/>
        </authorList>
    </citation>
    <scope>NUCLEOTIDE SEQUENCE</scope>
    <source>
        <strain evidence="12">MSJK0025</strain>
    </source>
</reference>
<evidence type="ECO:0000256" key="1">
    <source>
        <dbReference type="ARBA" id="ARBA00001933"/>
    </source>
</evidence>
<dbReference type="GO" id="GO:0019265">
    <property type="term" value="P:glycine biosynthetic process, by transamination of glyoxylate"/>
    <property type="evidence" value="ECO:0007669"/>
    <property type="project" value="TreeGrafter"/>
</dbReference>
<dbReference type="InterPro" id="IPR015422">
    <property type="entry name" value="PyrdxlP-dep_Trfase_small"/>
</dbReference>
<dbReference type="PROSITE" id="PS00595">
    <property type="entry name" value="AA_TRANSFER_CLASS_5"/>
    <property type="match status" value="1"/>
</dbReference>
<dbReference type="PIRSF" id="PIRSF000524">
    <property type="entry name" value="SPT"/>
    <property type="match status" value="1"/>
</dbReference>
<dbReference type="Proteomes" id="UP000653631">
    <property type="component" value="Unassembled WGS sequence"/>
</dbReference>
<dbReference type="PANTHER" id="PTHR21152">
    <property type="entry name" value="AMINOTRANSFERASE CLASS V"/>
    <property type="match status" value="1"/>
</dbReference>
<dbReference type="Gene3D" id="3.40.640.10">
    <property type="entry name" value="Type I PLP-dependent aspartate aminotransferase-like (Major domain)"/>
    <property type="match status" value="1"/>
</dbReference>
<evidence type="ECO:0000313" key="14">
    <source>
        <dbReference type="Proteomes" id="UP001218104"/>
    </source>
</evidence>
<dbReference type="RefSeq" id="WP_164879419.1">
    <property type="nucleotide sequence ID" value="NZ_BOLH01000025.1"/>
</dbReference>
<keyword evidence="3 12" id="KW-0032">Aminotransferase</keyword>
<organism evidence="12 14">
    <name type="scientific">Limosilactobacillus fermentum</name>
    <name type="common">Lactobacillus fermentum</name>
    <dbReference type="NCBI Taxonomy" id="1613"/>
    <lineage>
        <taxon>Bacteria</taxon>
        <taxon>Bacillati</taxon>
        <taxon>Bacillota</taxon>
        <taxon>Bacilli</taxon>
        <taxon>Lactobacillales</taxon>
        <taxon>Lactobacillaceae</taxon>
        <taxon>Limosilactobacillus</taxon>
    </lineage>
</organism>
<dbReference type="PANTHER" id="PTHR21152:SF40">
    <property type="entry name" value="ALANINE--GLYOXYLATE AMINOTRANSFERASE"/>
    <property type="match status" value="1"/>
</dbReference>
<comment type="similarity">
    <text evidence="2 8">Belongs to the class-V pyridoxal-phosphate-dependent aminotransferase family.</text>
</comment>
<keyword evidence="4" id="KW-0808">Transferase</keyword>
<dbReference type="SUPFAM" id="SSF53383">
    <property type="entry name" value="PLP-dependent transferases"/>
    <property type="match status" value="1"/>
</dbReference>
<dbReference type="InterPro" id="IPR015421">
    <property type="entry name" value="PyrdxlP-dep_Trfase_major"/>
</dbReference>
<sequence>MSDLTIKERLIMTPGPVSIDPRVSQAMSNRILGQFDPDFLTIMDDTMELTRQAFETKNKWAFAVDGSGRAGLEALMSNIISKGDKVLVPVLGRFGNLGIELAQRAGGEVITMETEWGTVFDQDEIIAKIKEVKPKVVAIVHGETSTGRLQPIDRLGAAVREVGGFLVVDAVASFMGAPVKVDEWQLDAVVGGSQKCLGALPGMSLVTFNDRFADEINKRKRIELGVRGEDAQTAANFVPSNYLDLTQLQDYWSPARVNHHTEATIGIYGVHEALRLGVQEEGLANRFARHQQVHQALNNAVKALGLTIFNEGDHEMPMVTCVEIPEALRDTNFQSELLTKFGVEIAASFGSLQGKIWRLGTMGYVSQKGYLVRFISIFGAALLQAGYPADVKAALDAVDQAFA</sequence>